<dbReference type="PANTHER" id="PTHR30273">
    <property type="entry name" value="PERIPLASMIC SIGNAL SENSOR AND SIGMA FACTOR ACTIVATOR FECR-RELATED"/>
    <property type="match status" value="1"/>
</dbReference>
<name>A0A344TIQ5_9BACT</name>
<dbReference type="AlphaFoldDB" id="A0A344TIQ5"/>
<dbReference type="OrthoDB" id="923526at2"/>
<dbReference type="PIRSF" id="PIRSF018266">
    <property type="entry name" value="FecR"/>
    <property type="match status" value="1"/>
</dbReference>
<evidence type="ECO:0000259" key="3">
    <source>
        <dbReference type="Pfam" id="PF16344"/>
    </source>
</evidence>
<reference evidence="4 5" key="1">
    <citation type="submission" date="2018-07" db="EMBL/GenBank/DDBJ databases">
        <title>Genome sequencing of Runella.</title>
        <authorList>
            <person name="Baek M.-G."/>
            <person name="Yi H."/>
        </authorList>
    </citation>
    <scope>NUCLEOTIDE SEQUENCE [LARGE SCALE GENOMIC DNA]</scope>
    <source>
        <strain evidence="4 5">HYN0085</strain>
    </source>
</reference>
<keyword evidence="1" id="KW-0472">Membrane</keyword>
<feature type="transmembrane region" description="Helical" evidence="1">
    <location>
        <begin position="96"/>
        <end position="114"/>
    </location>
</feature>
<accession>A0A344TIQ5</accession>
<dbReference type="Gene3D" id="3.55.50.30">
    <property type="match status" value="1"/>
</dbReference>
<gene>
    <name evidence="4" type="ORF">DR864_12550</name>
</gene>
<feature type="domain" description="Protein FecR C-terminal" evidence="3">
    <location>
        <begin position="280"/>
        <end position="346"/>
    </location>
</feature>
<dbReference type="EMBL" id="CP030850">
    <property type="protein sequence ID" value="AXE18526.1"/>
    <property type="molecule type" value="Genomic_DNA"/>
</dbReference>
<keyword evidence="1" id="KW-1133">Transmembrane helix</keyword>
<evidence type="ECO:0000256" key="1">
    <source>
        <dbReference type="SAM" id="Phobius"/>
    </source>
</evidence>
<evidence type="ECO:0000313" key="5">
    <source>
        <dbReference type="Proteomes" id="UP000251993"/>
    </source>
</evidence>
<protein>
    <submittedName>
        <fullName evidence="4">Uncharacterized protein</fullName>
    </submittedName>
</protein>
<dbReference type="InterPro" id="IPR032508">
    <property type="entry name" value="FecR_C"/>
</dbReference>
<dbReference type="Pfam" id="PF16344">
    <property type="entry name" value="FecR_C"/>
    <property type="match status" value="1"/>
</dbReference>
<dbReference type="Pfam" id="PF04773">
    <property type="entry name" value="FecR"/>
    <property type="match status" value="1"/>
</dbReference>
<dbReference type="GO" id="GO:0016989">
    <property type="term" value="F:sigma factor antagonist activity"/>
    <property type="evidence" value="ECO:0007669"/>
    <property type="project" value="TreeGrafter"/>
</dbReference>
<feature type="domain" description="FecR protein" evidence="2">
    <location>
        <begin position="137"/>
        <end position="229"/>
    </location>
</feature>
<organism evidence="4 5">
    <name type="scientific">Runella rosea</name>
    <dbReference type="NCBI Taxonomy" id="2259595"/>
    <lineage>
        <taxon>Bacteria</taxon>
        <taxon>Pseudomonadati</taxon>
        <taxon>Bacteroidota</taxon>
        <taxon>Cytophagia</taxon>
        <taxon>Cytophagales</taxon>
        <taxon>Spirosomataceae</taxon>
        <taxon>Runella</taxon>
    </lineage>
</organism>
<keyword evidence="5" id="KW-1185">Reference proteome</keyword>
<evidence type="ECO:0000259" key="2">
    <source>
        <dbReference type="Pfam" id="PF04773"/>
    </source>
</evidence>
<dbReference type="RefSeq" id="WP_114067309.1">
    <property type="nucleotide sequence ID" value="NZ_CP030850.1"/>
</dbReference>
<dbReference type="InterPro" id="IPR006860">
    <property type="entry name" value="FecR"/>
</dbReference>
<dbReference type="Gene3D" id="2.60.120.1440">
    <property type="match status" value="1"/>
</dbReference>
<sequence>MKPLSEFSARDFAEHPDFRNWVQAPTPESDTFWENYRQTYPHQQPHILRAQALVKAIAESPQFFPSDSQLSEMWQFVEAHTSEKTPTPVVRSLRGWWAAAAAVILVMAAGWIWWQQRQQPISYDTIVATATKQLEERINTQNQIQHLRLPDGSSVQLAPKSRLSFAKKFENLREVYLDGEAYFEVKRDPEHPFLVYAAETVTQVVGTSFTVQAFVGKPNVNVSVREGKVAVSSRKNLSNDLKNTVLLAANQQATFVRNGEILVKSLVENPAKITTNQQELVYTDRSAVNVLRDLEQQYGVELVYDEEVLKKCFVTISFSDEVFYERLRLLCRTIGAEYETIEAQIVIKSNGCQ</sequence>
<dbReference type="PANTHER" id="PTHR30273:SF2">
    <property type="entry name" value="PROTEIN FECR"/>
    <property type="match status" value="1"/>
</dbReference>
<evidence type="ECO:0000313" key="4">
    <source>
        <dbReference type="EMBL" id="AXE18526.1"/>
    </source>
</evidence>
<dbReference type="InterPro" id="IPR012373">
    <property type="entry name" value="Ferrdict_sens_TM"/>
</dbReference>
<dbReference type="Proteomes" id="UP000251993">
    <property type="component" value="Chromosome"/>
</dbReference>
<keyword evidence="1" id="KW-0812">Transmembrane</keyword>
<dbReference type="KEGG" id="run:DR864_12550"/>
<proteinExistence type="predicted"/>